<evidence type="ECO:0000256" key="4">
    <source>
        <dbReference type="ARBA" id="ARBA00022692"/>
    </source>
</evidence>
<gene>
    <name evidence="9" type="ORF">GCM10007276_06140</name>
</gene>
<comment type="subcellular location">
    <subcellularLocation>
        <location evidence="1 7">Cell inner membrane</location>
        <topology evidence="1 7">Multi-pass membrane protein</topology>
    </subcellularLocation>
</comment>
<accession>A0A8J2VM46</accession>
<feature type="transmembrane region" description="Helical" evidence="7">
    <location>
        <begin position="222"/>
        <end position="245"/>
    </location>
</feature>
<keyword evidence="10" id="KW-1185">Reference proteome</keyword>
<comment type="subunit">
    <text evidence="7">The complex comprises the extracytoplasmic solute receptor protein and the two transmembrane proteins.</text>
</comment>
<evidence type="ECO:0000256" key="3">
    <source>
        <dbReference type="ARBA" id="ARBA00022519"/>
    </source>
</evidence>
<name>A0A8J2VM46_9RHOB</name>
<feature type="transmembrane region" description="Helical" evidence="7">
    <location>
        <begin position="31"/>
        <end position="48"/>
    </location>
</feature>
<dbReference type="EMBL" id="BMCP01000001">
    <property type="protein sequence ID" value="GGE31744.1"/>
    <property type="molecule type" value="Genomic_DNA"/>
</dbReference>
<keyword evidence="7" id="KW-0813">Transport</keyword>
<evidence type="ECO:0000313" key="9">
    <source>
        <dbReference type="EMBL" id="GGE31744.1"/>
    </source>
</evidence>
<dbReference type="Pfam" id="PF06808">
    <property type="entry name" value="DctM"/>
    <property type="match status" value="1"/>
</dbReference>
<keyword evidence="5 7" id="KW-1133">Transmembrane helix</keyword>
<comment type="caution">
    <text evidence="9">The sequence shown here is derived from an EMBL/GenBank/DDBJ whole genome shotgun (WGS) entry which is preliminary data.</text>
</comment>
<feature type="transmembrane region" description="Helical" evidence="7">
    <location>
        <begin position="60"/>
        <end position="80"/>
    </location>
</feature>
<comment type="function">
    <text evidence="7">Part of the tripartite ATP-independent periplasmic (TRAP) transport system.</text>
</comment>
<evidence type="ECO:0000256" key="5">
    <source>
        <dbReference type="ARBA" id="ARBA00022989"/>
    </source>
</evidence>
<feature type="domain" description="TRAP C4-dicarboxylate transport system permease DctM subunit" evidence="8">
    <location>
        <begin position="12"/>
        <end position="428"/>
    </location>
</feature>
<feature type="transmembrane region" description="Helical" evidence="7">
    <location>
        <begin position="290"/>
        <end position="311"/>
    </location>
</feature>
<dbReference type="NCBIfam" id="TIGR00786">
    <property type="entry name" value="dctM"/>
    <property type="match status" value="1"/>
</dbReference>
<feature type="transmembrane region" description="Helical" evidence="7">
    <location>
        <begin position="323"/>
        <end position="353"/>
    </location>
</feature>
<dbReference type="PIRSF" id="PIRSF006066">
    <property type="entry name" value="HI0050"/>
    <property type="match status" value="1"/>
</dbReference>
<dbReference type="AlphaFoldDB" id="A0A8J2VM46"/>
<dbReference type="RefSeq" id="WP_188408223.1">
    <property type="nucleotide sequence ID" value="NZ_BMCP01000001.1"/>
</dbReference>
<dbReference type="GO" id="GO:0022857">
    <property type="term" value="F:transmembrane transporter activity"/>
    <property type="evidence" value="ECO:0007669"/>
    <property type="project" value="UniProtKB-UniRule"/>
</dbReference>
<feature type="transmembrane region" description="Helical" evidence="7">
    <location>
        <begin position="251"/>
        <end position="269"/>
    </location>
</feature>
<feature type="transmembrane region" description="Helical" evidence="7">
    <location>
        <begin position="100"/>
        <end position="128"/>
    </location>
</feature>
<dbReference type="InterPro" id="IPR010656">
    <property type="entry name" value="DctM"/>
</dbReference>
<comment type="similarity">
    <text evidence="7">Belongs to the TRAP transporter large permease family.</text>
</comment>
<evidence type="ECO:0000313" key="10">
    <source>
        <dbReference type="Proteomes" id="UP000602745"/>
    </source>
</evidence>
<evidence type="ECO:0000256" key="7">
    <source>
        <dbReference type="RuleBase" id="RU369079"/>
    </source>
</evidence>
<evidence type="ECO:0000256" key="2">
    <source>
        <dbReference type="ARBA" id="ARBA00022475"/>
    </source>
</evidence>
<feature type="transmembrane region" description="Helical" evidence="7">
    <location>
        <begin position="176"/>
        <end position="196"/>
    </location>
</feature>
<evidence type="ECO:0000259" key="8">
    <source>
        <dbReference type="Pfam" id="PF06808"/>
    </source>
</evidence>
<feature type="transmembrane region" description="Helical" evidence="7">
    <location>
        <begin position="365"/>
        <end position="391"/>
    </location>
</feature>
<dbReference type="Proteomes" id="UP000602745">
    <property type="component" value="Unassembled WGS sequence"/>
</dbReference>
<feature type="transmembrane region" description="Helical" evidence="7">
    <location>
        <begin position="140"/>
        <end position="164"/>
    </location>
</feature>
<organism evidence="9 10">
    <name type="scientific">Agaricicola taiwanensis</name>
    <dbReference type="NCBI Taxonomy" id="591372"/>
    <lineage>
        <taxon>Bacteria</taxon>
        <taxon>Pseudomonadati</taxon>
        <taxon>Pseudomonadota</taxon>
        <taxon>Alphaproteobacteria</taxon>
        <taxon>Rhodobacterales</taxon>
        <taxon>Paracoccaceae</taxon>
        <taxon>Agaricicola</taxon>
    </lineage>
</organism>
<feature type="transmembrane region" description="Helical" evidence="7">
    <location>
        <begin position="411"/>
        <end position="436"/>
    </location>
</feature>
<reference evidence="9" key="1">
    <citation type="journal article" date="2014" name="Int. J. Syst. Evol. Microbiol.">
        <title>Complete genome sequence of Corynebacterium casei LMG S-19264T (=DSM 44701T), isolated from a smear-ripened cheese.</title>
        <authorList>
            <consortium name="US DOE Joint Genome Institute (JGI-PGF)"/>
            <person name="Walter F."/>
            <person name="Albersmeier A."/>
            <person name="Kalinowski J."/>
            <person name="Ruckert C."/>
        </authorList>
    </citation>
    <scope>NUCLEOTIDE SEQUENCE</scope>
    <source>
        <strain evidence="9">CCM 7684</strain>
    </source>
</reference>
<keyword evidence="2" id="KW-1003">Cell membrane</keyword>
<dbReference type="PANTHER" id="PTHR33362">
    <property type="entry name" value="SIALIC ACID TRAP TRANSPORTER PERMEASE PROTEIN SIAT-RELATED"/>
    <property type="match status" value="1"/>
</dbReference>
<evidence type="ECO:0000256" key="6">
    <source>
        <dbReference type="ARBA" id="ARBA00023136"/>
    </source>
</evidence>
<protein>
    <recommendedName>
        <fullName evidence="7">TRAP transporter large permease protein</fullName>
    </recommendedName>
</protein>
<sequence length="437" mass="46262">MSGEIVSLVTIGLLLLLLATGIPLAFATGTTAVILTLWLFGPESLYFIPSRMFTLMNNYALISVPLFVLMGCILEGAGVVERLFHVLHIWSGRLRGGLAVGTLLASTVLAAMVGVIGAEIVVLGLVCLPAMLKRQYDRGLAVGVICAGGSLGTLLPPSIVLIVYGLVAQVSIGELFLAAVLPGFLLVGLYLTYVLIRCYRNPALGPLASDEELSMPLGEKLLLGRALFLPLALITTVLGSLYLGIATPTETAAVGVLGAIIIALVNRKLTWDMIYSAVKTTGSTVAMLTWIFFGASALVAVYTLAGGTSFLQGAITGLPVAPIVTVGIMMLILIVLGCFIDWIGIVLLTMPIFVPVIRQLGFDPIWFGVLFTMNMQVSYLTPPFGAAAFYLKAVAPPEITLSDIFRAVVPFIGLQLIGLALVMSFPQIALWLPALLK</sequence>
<dbReference type="InterPro" id="IPR004681">
    <property type="entry name" value="TRAP_DctM"/>
</dbReference>
<keyword evidence="6 7" id="KW-0472">Membrane</keyword>
<reference evidence="9" key="2">
    <citation type="submission" date="2020-09" db="EMBL/GenBank/DDBJ databases">
        <authorList>
            <person name="Sun Q."/>
            <person name="Sedlacek I."/>
        </authorList>
    </citation>
    <scope>NUCLEOTIDE SEQUENCE</scope>
    <source>
        <strain evidence="9">CCM 7684</strain>
    </source>
</reference>
<keyword evidence="4 7" id="KW-0812">Transmembrane</keyword>
<dbReference type="GO" id="GO:0005886">
    <property type="term" value="C:plasma membrane"/>
    <property type="evidence" value="ECO:0007669"/>
    <property type="project" value="UniProtKB-SubCell"/>
</dbReference>
<evidence type="ECO:0000256" key="1">
    <source>
        <dbReference type="ARBA" id="ARBA00004429"/>
    </source>
</evidence>
<dbReference type="PANTHER" id="PTHR33362:SF7">
    <property type="entry name" value="SLL1103 PROTEIN"/>
    <property type="match status" value="1"/>
</dbReference>
<proteinExistence type="inferred from homology"/>
<keyword evidence="3 7" id="KW-0997">Cell inner membrane</keyword>